<protein>
    <submittedName>
        <fullName evidence="1">MmcQ/YjbR family DNA-binding protein</fullName>
    </submittedName>
</protein>
<dbReference type="InterPro" id="IPR058532">
    <property type="entry name" value="YjbR/MT2646/Rv2570-like"/>
</dbReference>
<organism evidence="1 2">
    <name type="scientific">Cellulomonas chengniuliangii</name>
    <dbReference type="NCBI Taxonomy" id="2968084"/>
    <lineage>
        <taxon>Bacteria</taxon>
        <taxon>Bacillati</taxon>
        <taxon>Actinomycetota</taxon>
        <taxon>Actinomycetes</taxon>
        <taxon>Micrococcales</taxon>
        <taxon>Cellulomonadaceae</taxon>
        <taxon>Cellulomonas</taxon>
    </lineage>
</organism>
<reference evidence="1 2" key="1">
    <citation type="submission" date="2022-07" db="EMBL/GenBank/DDBJ databases">
        <title>Novel species in genus cellulomonas.</title>
        <authorList>
            <person name="Ye L."/>
        </authorList>
    </citation>
    <scope>NUCLEOTIDE SEQUENCE [LARGE SCALE GENOMIC DNA]</scope>
    <source>
        <strain evidence="2">zg-Y338</strain>
    </source>
</reference>
<proteinExistence type="predicted"/>
<dbReference type="GO" id="GO:0003677">
    <property type="term" value="F:DNA binding"/>
    <property type="evidence" value="ECO:0007669"/>
    <property type="project" value="UniProtKB-KW"/>
</dbReference>
<sequence length="137" mass="15284">MTHPRMYDDGDPLLAGVRALTSAFPESAEVESWGRPTFRAGRKIFAVFGTHVSPHGLVLRPDEDEREALLADPRFSSPPYFGPSGWLALDLDAAPVDWDEVAELLDDSYRQVALRRMVQALDDQIAPRATNHRRSPS</sequence>
<dbReference type="SUPFAM" id="SSF142906">
    <property type="entry name" value="YjbR-like"/>
    <property type="match status" value="1"/>
</dbReference>
<dbReference type="Gene3D" id="3.90.1150.30">
    <property type="match status" value="1"/>
</dbReference>
<dbReference type="Pfam" id="PF04237">
    <property type="entry name" value="YjbR"/>
    <property type="match status" value="1"/>
</dbReference>
<dbReference type="InterPro" id="IPR038056">
    <property type="entry name" value="YjbR-like_sf"/>
</dbReference>
<gene>
    <name evidence="1" type="ORF">NP064_03500</name>
</gene>
<evidence type="ECO:0000313" key="2">
    <source>
        <dbReference type="Proteomes" id="UP001316189"/>
    </source>
</evidence>
<dbReference type="RefSeq" id="WP_227567896.1">
    <property type="nucleotide sequence ID" value="NZ_CP101988.1"/>
</dbReference>
<accession>A0ABY5L2A9</accession>
<dbReference type="Proteomes" id="UP001316189">
    <property type="component" value="Chromosome"/>
</dbReference>
<evidence type="ECO:0000313" key="1">
    <source>
        <dbReference type="EMBL" id="UUI75984.1"/>
    </source>
</evidence>
<dbReference type="EMBL" id="CP101988">
    <property type="protein sequence ID" value="UUI75984.1"/>
    <property type="molecule type" value="Genomic_DNA"/>
</dbReference>
<keyword evidence="1" id="KW-0238">DNA-binding</keyword>
<keyword evidence="2" id="KW-1185">Reference proteome</keyword>
<name>A0ABY5L2A9_9CELL</name>